<comment type="caution">
    <text evidence="1">The sequence shown here is derived from an EMBL/GenBank/DDBJ whole genome shotgun (WGS) entry which is preliminary data.</text>
</comment>
<accession>A0A3M5TK01</accession>
<dbReference type="Proteomes" id="UP000281514">
    <property type="component" value="Unassembled WGS sequence"/>
</dbReference>
<evidence type="ECO:0000313" key="2">
    <source>
        <dbReference type="Proteomes" id="UP000281514"/>
    </source>
</evidence>
<gene>
    <name evidence="1" type="ORF">ALP32_04531</name>
</gene>
<dbReference type="AlphaFoldDB" id="A0A3M5TK01"/>
<dbReference type="EMBL" id="RBTX01000327">
    <property type="protein sequence ID" value="RMU33852.1"/>
    <property type="molecule type" value="Genomic_DNA"/>
</dbReference>
<protein>
    <submittedName>
        <fullName evidence="1">Uncharacterized protein</fullName>
    </submittedName>
</protein>
<name>A0A3M5TK01_9PSED</name>
<evidence type="ECO:0000313" key="1">
    <source>
        <dbReference type="EMBL" id="RMU33852.1"/>
    </source>
</evidence>
<sequence>MGGQEVFPHANADHQRAATAGGQQAIRLCGIDHRKAVGTVKFFHGRLQGNRQIRRVLEFVVQQVNDDFGVGIGHEHVTQAFELFAQGLVVFDDAVVDNCQRVSREVRVCITLARRAMRGPAGVSNAQAADQWLAGQRLFQLADLAGATTALKNAFVSEDSHACAVIAAIFKALEAFEQNGRDITFSNGADDSTHGSLLTDSGTNQIDATGLYLIARFNGQAIISNKGVDTAPGQFQIGDLATDFVGFNHDHDFPGDFSHDPAQAQQLIERGGATNQIDTVGTDEQLIEIVGAQYLLGDLPLKRLGMRVPRPAGHQQHRLVLKVGERAGDVQGVGHYHQAGLLAQLRNQRSGGTAAVDDDSGVLTNP</sequence>
<organism evidence="1 2">
    <name type="scientific">Pseudomonas avellanae</name>
    <dbReference type="NCBI Taxonomy" id="46257"/>
    <lineage>
        <taxon>Bacteria</taxon>
        <taxon>Pseudomonadati</taxon>
        <taxon>Pseudomonadota</taxon>
        <taxon>Gammaproteobacteria</taxon>
        <taxon>Pseudomonadales</taxon>
        <taxon>Pseudomonadaceae</taxon>
        <taxon>Pseudomonas</taxon>
    </lineage>
</organism>
<proteinExistence type="predicted"/>
<reference evidence="1 2" key="1">
    <citation type="submission" date="2018-08" db="EMBL/GenBank/DDBJ databases">
        <title>Recombination of ecologically and evolutionarily significant loci maintains genetic cohesion in the Pseudomonas syringae species complex.</title>
        <authorList>
            <person name="Dillon M."/>
            <person name="Thakur S."/>
            <person name="Almeida R.N.D."/>
            <person name="Weir B.S."/>
            <person name="Guttman D.S."/>
        </authorList>
    </citation>
    <scope>NUCLEOTIDE SEQUENCE [LARGE SCALE GENOMIC DNA]</scope>
    <source>
        <strain evidence="1 2">ICMP 9749</strain>
    </source>
</reference>